<dbReference type="RefSeq" id="WP_093154368.1">
    <property type="nucleotide sequence ID" value="NZ_FNBW01000021.1"/>
</dbReference>
<comment type="caution">
    <text evidence="3">The sequence shown here is derived from an EMBL/GenBank/DDBJ whole genome shotgun (WGS) entry which is preliminary data.</text>
</comment>
<accession>A0A8G2F5N0</accession>
<proteinExistence type="predicted"/>
<keyword evidence="1" id="KW-1133">Transmembrane helix</keyword>
<keyword evidence="1" id="KW-0472">Membrane</keyword>
<protein>
    <submittedName>
        <fullName evidence="3">Type IV secretory pathway, TrbF components</fullName>
    </submittedName>
</protein>
<dbReference type="InterPro" id="IPR035658">
    <property type="entry name" value="TrbF"/>
</dbReference>
<feature type="transmembrane region" description="Helical" evidence="1">
    <location>
        <begin position="34"/>
        <end position="56"/>
    </location>
</feature>
<dbReference type="CDD" id="cd16425">
    <property type="entry name" value="TrbF"/>
    <property type="match status" value="1"/>
</dbReference>
<name>A0A8G2F5N0_9PROT</name>
<sequence>MSASNTTPPSSAYRNAGKVFADFLEADQRRGRGLTIVAILLFVGLIGSNFTMAYMYGQRRETIAMVEVDGNTGQIIRKYQPEDYRPSDLQKSYIAREWIKLVRRRPADVLVMRDDLLWVYAHTAGGARERLDSLFRTQAPLEDANLRVIRELTAFSKSSDSYQLTWHEDVYTPSGTKIGTSEQSGLLTIALREGVGADLSRNPMELYVVHFDWTVPAPTPAN</sequence>
<dbReference type="AlphaFoldDB" id="A0A8G2F5N0"/>
<evidence type="ECO:0000313" key="3">
    <source>
        <dbReference type="EMBL" id="SDG53777.1"/>
    </source>
</evidence>
<dbReference type="Proteomes" id="UP000198615">
    <property type="component" value="Unassembled WGS sequence"/>
</dbReference>
<evidence type="ECO:0000313" key="4">
    <source>
        <dbReference type="Proteomes" id="UP000198615"/>
    </source>
</evidence>
<reference evidence="3 4" key="1">
    <citation type="submission" date="2016-10" db="EMBL/GenBank/DDBJ databases">
        <authorList>
            <person name="Varghese N."/>
            <person name="Submissions S."/>
        </authorList>
    </citation>
    <scope>NUCLEOTIDE SEQUENCE [LARGE SCALE GENOMIC DNA]</scope>
    <source>
        <strain evidence="3 4">DSM 18839</strain>
    </source>
</reference>
<feature type="domain" description="Bacterial virulence protein VirB8" evidence="2">
    <location>
        <begin position="18"/>
        <end position="214"/>
    </location>
</feature>
<gene>
    <name evidence="3" type="ORF">SAMN05660686_04757</name>
</gene>
<evidence type="ECO:0000256" key="1">
    <source>
        <dbReference type="SAM" id="Phobius"/>
    </source>
</evidence>
<organism evidence="3 4">
    <name type="scientific">Thalassobaculum litoreum DSM 18839</name>
    <dbReference type="NCBI Taxonomy" id="1123362"/>
    <lineage>
        <taxon>Bacteria</taxon>
        <taxon>Pseudomonadati</taxon>
        <taxon>Pseudomonadota</taxon>
        <taxon>Alphaproteobacteria</taxon>
        <taxon>Rhodospirillales</taxon>
        <taxon>Thalassobaculaceae</taxon>
        <taxon>Thalassobaculum</taxon>
    </lineage>
</organism>
<keyword evidence="4" id="KW-1185">Reference proteome</keyword>
<keyword evidence="1" id="KW-0812">Transmembrane</keyword>
<dbReference type="Pfam" id="PF04335">
    <property type="entry name" value="VirB8"/>
    <property type="match status" value="1"/>
</dbReference>
<dbReference type="GO" id="GO:0016020">
    <property type="term" value="C:membrane"/>
    <property type="evidence" value="ECO:0007669"/>
    <property type="project" value="InterPro"/>
</dbReference>
<dbReference type="InterPro" id="IPR007430">
    <property type="entry name" value="VirB8"/>
</dbReference>
<evidence type="ECO:0000259" key="2">
    <source>
        <dbReference type="Pfam" id="PF04335"/>
    </source>
</evidence>
<dbReference type="EMBL" id="FNBW01000021">
    <property type="protein sequence ID" value="SDG53777.1"/>
    <property type="molecule type" value="Genomic_DNA"/>
</dbReference>